<protein>
    <submittedName>
        <fullName evidence="2">Uncharacterized protein</fullName>
    </submittedName>
</protein>
<evidence type="ECO:0000256" key="1">
    <source>
        <dbReference type="SAM" id="MobiDB-lite"/>
    </source>
</evidence>
<evidence type="ECO:0000313" key="3">
    <source>
        <dbReference type="Proteomes" id="UP000712281"/>
    </source>
</evidence>
<accession>A0A8S9J8Q1</accession>
<proteinExistence type="predicted"/>
<dbReference type="AlphaFoldDB" id="A0A8S9J8Q1"/>
<dbReference type="Proteomes" id="UP000712281">
    <property type="component" value="Unassembled WGS sequence"/>
</dbReference>
<comment type="caution">
    <text evidence="2">The sequence shown here is derived from an EMBL/GenBank/DDBJ whole genome shotgun (WGS) entry which is preliminary data.</text>
</comment>
<gene>
    <name evidence="2" type="ORF">F2Q68_00001901</name>
</gene>
<feature type="region of interest" description="Disordered" evidence="1">
    <location>
        <begin position="47"/>
        <end position="74"/>
    </location>
</feature>
<name>A0A8S9J8Q1_BRACR</name>
<dbReference type="EMBL" id="QGKW02001660">
    <property type="protein sequence ID" value="KAF2578700.1"/>
    <property type="molecule type" value="Genomic_DNA"/>
</dbReference>
<reference evidence="2" key="1">
    <citation type="submission" date="2019-12" db="EMBL/GenBank/DDBJ databases">
        <title>Genome sequencing and annotation of Brassica cretica.</title>
        <authorList>
            <person name="Studholme D.J."/>
            <person name="Sarris P.F."/>
        </authorList>
    </citation>
    <scope>NUCLEOTIDE SEQUENCE</scope>
    <source>
        <strain evidence="2">PFS-001/15</strain>
        <tissue evidence="2">Leaf</tissue>
    </source>
</reference>
<evidence type="ECO:0000313" key="2">
    <source>
        <dbReference type="EMBL" id="KAF2578700.1"/>
    </source>
</evidence>
<sequence>MSTTARLEFEHEDFGGERRQRWSGYSRQMRRFTAEKRKLEAETFVVAPSSADGGDKQGKQTGPRRGSSWPWTMEQDSAERVKLEAIKCSKL</sequence>
<organism evidence="2 3">
    <name type="scientific">Brassica cretica</name>
    <name type="common">Mustard</name>
    <dbReference type="NCBI Taxonomy" id="69181"/>
    <lineage>
        <taxon>Eukaryota</taxon>
        <taxon>Viridiplantae</taxon>
        <taxon>Streptophyta</taxon>
        <taxon>Embryophyta</taxon>
        <taxon>Tracheophyta</taxon>
        <taxon>Spermatophyta</taxon>
        <taxon>Magnoliopsida</taxon>
        <taxon>eudicotyledons</taxon>
        <taxon>Gunneridae</taxon>
        <taxon>Pentapetalae</taxon>
        <taxon>rosids</taxon>
        <taxon>malvids</taxon>
        <taxon>Brassicales</taxon>
        <taxon>Brassicaceae</taxon>
        <taxon>Brassiceae</taxon>
        <taxon>Brassica</taxon>
    </lineage>
</organism>